<dbReference type="GO" id="GO:0007040">
    <property type="term" value="P:lysosome organization"/>
    <property type="evidence" value="ECO:0007669"/>
    <property type="project" value="UniProtKB-ARBA"/>
</dbReference>
<feature type="compositionally biased region" description="Basic and acidic residues" evidence="9">
    <location>
        <begin position="530"/>
        <end position="607"/>
    </location>
</feature>
<organism evidence="11 12">
    <name type="scientific">Esox lucius</name>
    <name type="common">Northern pike</name>
    <dbReference type="NCBI Taxonomy" id="8010"/>
    <lineage>
        <taxon>Eukaryota</taxon>
        <taxon>Metazoa</taxon>
        <taxon>Chordata</taxon>
        <taxon>Craniata</taxon>
        <taxon>Vertebrata</taxon>
        <taxon>Euteleostomi</taxon>
        <taxon>Actinopterygii</taxon>
        <taxon>Neopterygii</taxon>
        <taxon>Teleostei</taxon>
        <taxon>Protacanthopterygii</taxon>
        <taxon>Esociformes</taxon>
        <taxon>Esocidae</taxon>
        <taxon>Esox</taxon>
    </lineage>
</organism>
<evidence type="ECO:0000313" key="11">
    <source>
        <dbReference type="Ensembl" id="ENSELUP00000056126.2"/>
    </source>
</evidence>
<dbReference type="InParanoid" id="A0A6Q2XSL4"/>
<proteinExistence type="predicted"/>
<comment type="subunit">
    <text evidence="6">Interacts with AP5Z1, AP5B1, AP5S1 and SPG11. Interacts with TTC19 and KIF13A.</text>
</comment>
<feature type="compositionally biased region" description="Basic and acidic residues" evidence="9">
    <location>
        <begin position="1973"/>
        <end position="1983"/>
    </location>
</feature>
<evidence type="ECO:0000313" key="12">
    <source>
        <dbReference type="Proteomes" id="UP000265140"/>
    </source>
</evidence>
<dbReference type="InterPro" id="IPR017455">
    <property type="entry name" value="Znf_FYVE-rel"/>
</dbReference>
<keyword evidence="3" id="KW-0479">Metal-binding</keyword>
<keyword evidence="12" id="KW-1185">Reference proteome</keyword>
<feature type="compositionally biased region" description="Low complexity" evidence="9">
    <location>
        <begin position="1943"/>
        <end position="1955"/>
    </location>
</feature>
<dbReference type="GO" id="GO:0007409">
    <property type="term" value="P:axonogenesis"/>
    <property type="evidence" value="ECO:0007669"/>
    <property type="project" value="Ensembl"/>
</dbReference>
<evidence type="ECO:0000256" key="7">
    <source>
        <dbReference type="ARBA" id="ARBA00044939"/>
    </source>
</evidence>
<feature type="compositionally biased region" description="Polar residues" evidence="9">
    <location>
        <begin position="1917"/>
        <end position="1933"/>
    </location>
</feature>
<feature type="domain" description="FYVE-type" evidence="10">
    <location>
        <begin position="1986"/>
        <end position="2048"/>
    </location>
</feature>
<dbReference type="Bgee" id="ENSELUG00000021714">
    <property type="expression patterns" value="Expressed in muscle tissue and 15 other cell types or tissues"/>
</dbReference>
<dbReference type="InterPro" id="IPR057946">
    <property type="entry name" value="TPR_ZFYVE26"/>
</dbReference>
<reference evidence="11" key="2">
    <citation type="submission" date="2020-02" db="EMBL/GenBank/DDBJ databases">
        <title>Esox lucius (northern pike) genome, fEsoLuc1, primary haplotype.</title>
        <authorList>
            <person name="Myers G."/>
            <person name="Karagic N."/>
            <person name="Meyer A."/>
            <person name="Pippel M."/>
            <person name="Reichard M."/>
            <person name="Winkler S."/>
            <person name="Tracey A."/>
            <person name="Sims Y."/>
            <person name="Howe K."/>
            <person name="Rhie A."/>
            <person name="Formenti G."/>
            <person name="Durbin R."/>
            <person name="Fedrigo O."/>
            <person name="Jarvis E.D."/>
        </authorList>
    </citation>
    <scope>NUCLEOTIDE SEQUENCE [LARGE SCALE GENOMIC DNA]</scope>
</reference>
<reference evidence="11" key="4">
    <citation type="submission" date="2025-09" db="UniProtKB">
        <authorList>
            <consortium name="Ensembl"/>
        </authorList>
    </citation>
    <scope>IDENTIFICATION</scope>
</reference>
<dbReference type="GO" id="GO:0005765">
    <property type="term" value="C:lysosomal membrane"/>
    <property type="evidence" value="ECO:0007669"/>
    <property type="project" value="TreeGrafter"/>
</dbReference>
<dbReference type="Pfam" id="PF25569">
    <property type="entry name" value="TPR_ZFYVE26"/>
    <property type="match status" value="1"/>
</dbReference>
<gene>
    <name evidence="11" type="primary">ZFYVE26</name>
</gene>
<dbReference type="PANTHER" id="PTHR46591">
    <property type="entry name" value="ZINC FINGER FYVE DOMAIN-CONTAINING PROTEIN 26"/>
    <property type="match status" value="1"/>
</dbReference>
<dbReference type="Gene3D" id="3.30.40.10">
    <property type="entry name" value="Zinc/RING finger domain, C3HC4 (zinc finger)"/>
    <property type="match status" value="1"/>
</dbReference>
<feature type="region of interest" description="Disordered" evidence="9">
    <location>
        <begin position="1917"/>
        <end position="1983"/>
    </location>
</feature>
<dbReference type="GeneTree" id="ENSGT00920000149143"/>
<dbReference type="InterPro" id="IPR013083">
    <property type="entry name" value="Znf_RING/FYVE/PHD"/>
</dbReference>
<dbReference type="PANTHER" id="PTHR46591:SF1">
    <property type="entry name" value="ZINC FINGER FYVE DOMAIN-CONTAINING PROTEIN 26"/>
    <property type="match status" value="1"/>
</dbReference>
<evidence type="ECO:0000256" key="4">
    <source>
        <dbReference type="ARBA" id="ARBA00022771"/>
    </source>
</evidence>
<keyword evidence="2" id="KW-0597">Phosphoprotein</keyword>
<keyword evidence="4 8" id="KW-0863">Zinc-finger</keyword>
<dbReference type="GO" id="GO:0032465">
    <property type="term" value="P:regulation of cytokinesis"/>
    <property type="evidence" value="ECO:0007669"/>
    <property type="project" value="TreeGrafter"/>
</dbReference>
<evidence type="ECO:0000259" key="10">
    <source>
        <dbReference type="PROSITE" id="PS50178"/>
    </source>
</evidence>
<dbReference type="GO" id="GO:0008270">
    <property type="term" value="F:zinc ion binding"/>
    <property type="evidence" value="ECO:0007669"/>
    <property type="project" value="UniProtKB-KW"/>
</dbReference>
<evidence type="ECO:0000256" key="9">
    <source>
        <dbReference type="SAM" id="MobiDB-lite"/>
    </source>
</evidence>
<dbReference type="PROSITE" id="PS50178">
    <property type="entry name" value="ZF_FYVE"/>
    <property type="match status" value="1"/>
</dbReference>
<evidence type="ECO:0000256" key="1">
    <source>
        <dbReference type="ARBA" id="ARBA00014373"/>
    </source>
</evidence>
<dbReference type="FunFam" id="3.30.40.10:FF:000295">
    <property type="entry name" value="Zinc finger, FYVE domain-containing 26"/>
    <property type="match status" value="1"/>
</dbReference>
<accession>A0A6Q2XSL4</accession>
<dbReference type="InterPro" id="IPR000306">
    <property type="entry name" value="Znf_FYVE"/>
</dbReference>
<evidence type="ECO:0000256" key="5">
    <source>
        <dbReference type="ARBA" id="ARBA00022833"/>
    </source>
</evidence>
<dbReference type="OMA" id="XDQVRAA"/>
<dbReference type="Proteomes" id="UP000265140">
    <property type="component" value="Chromosome 15"/>
</dbReference>
<dbReference type="GO" id="GO:0000724">
    <property type="term" value="P:double-strand break repair via homologous recombination"/>
    <property type="evidence" value="ECO:0007669"/>
    <property type="project" value="InterPro"/>
</dbReference>
<feature type="region of interest" description="Disordered" evidence="9">
    <location>
        <begin position="2717"/>
        <end position="2737"/>
    </location>
</feature>
<feature type="region of interest" description="Disordered" evidence="9">
    <location>
        <begin position="529"/>
        <end position="615"/>
    </location>
</feature>
<evidence type="ECO:0000256" key="6">
    <source>
        <dbReference type="ARBA" id="ARBA00025962"/>
    </source>
</evidence>
<keyword evidence="5" id="KW-0862">Zinc</keyword>
<name>A0A6Q2XSL4_ESOLU</name>
<feature type="region of interest" description="Disordered" evidence="9">
    <location>
        <begin position="1393"/>
        <end position="1432"/>
    </location>
</feature>
<reference evidence="11" key="3">
    <citation type="submission" date="2025-08" db="UniProtKB">
        <authorList>
            <consortium name="Ensembl"/>
        </authorList>
    </citation>
    <scope>IDENTIFICATION</scope>
</reference>
<feature type="compositionally biased region" description="Low complexity" evidence="9">
    <location>
        <begin position="1397"/>
        <end position="1410"/>
    </location>
</feature>
<dbReference type="GO" id="GO:0032266">
    <property type="term" value="F:phosphatidylinositol-3-phosphate binding"/>
    <property type="evidence" value="ECO:0007669"/>
    <property type="project" value="InterPro"/>
</dbReference>
<evidence type="ECO:0000256" key="8">
    <source>
        <dbReference type="PROSITE-ProRule" id="PRU00091"/>
    </source>
</evidence>
<evidence type="ECO:0000256" key="3">
    <source>
        <dbReference type="ARBA" id="ARBA00022723"/>
    </source>
</evidence>
<dbReference type="GO" id="GO:0000281">
    <property type="term" value="P:mitotic cytokinesis"/>
    <property type="evidence" value="ECO:0007669"/>
    <property type="project" value="InterPro"/>
</dbReference>
<dbReference type="InterPro" id="IPR011011">
    <property type="entry name" value="Znf_FYVE_PHD"/>
</dbReference>
<dbReference type="GeneID" id="105015936"/>
<feature type="region of interest" description="Disordered" evidence="9">
    <location>
        <begin position="1348"/>
        <end position="1373"/>
    </location>
</feature>
<reference evidence="12" key="1">
    <citation type="journal article" date="2014" name="PLoS ONE">
        <title>The genome and linkage map of the northern pike (Esox lucius): conserved synteny revealed between the salmonid sister group and the Neoteleostei.</title>
        <authorList>
            <person name="Rondeau E.B."/>
            <person name="Minkley D.R."/>
            <person name="Leong J.S."/>
            <person name="Messmer A.M."/>
            <person name="Jantzen J.R."/>
            <person name="von Schalburg K.R."/>
            <person name="Lemon C."/>
            <person name="Bird N.H."/>
            <person name="Koop B.F."/>
        </authorList>
    </citation>
    <scope>NUCLEOTIDE SEQUENCE</scope>
</reference>
<evidence type="ECO:0000256" key="2">
    <source>
        <dbReference type="ARBA" id="ARBA00022553"/>
    </source>
</evidence>
<feature type="compositionally biased region" description="Low complexity" evidence="9">
    <location>
        <begin position="964"/>
        <end position="993"/>
    </location>
</feature>
<dbReference type="Pfam" id="PF01363">
    <property type="entry name" value="FYVE"/>
    <property type="match status" value="1"/>
</dbReference>
<feature type="region of interest" description="Disordered" evidence="9">
    <location>
        <begin position="960"/>
        <end position="993"/>
    </location>
</feature>
<dbReference type="SUPFAM" id="SSF57903">
    <property type="entry name" value="FYVE/PHD zinc finger"/>
    <property type="match status" value="1"/>
</dbReference>
<dbReference type="SMART" id="SM00064">
    <property type="entry name" value="FYVE"/>
    <property type="match status" value="1"/>
</dbReference>
<sequence>MHPYGCDPGTSLRELFRFFTRCLQGGEWELSAACVPQLGEAGGEVSRRLRDIIKAIITHPHLLPWKSVGSPHRLAWFWLQVLEKWTKKEVSRSVRRELEFLLLLEELGEEVPDTTLQGLHQAFQTTQSEERKAPGESPETGDALSPRIESCLQALLENKRPRLALALIRFLEDHPGASKTKGHSLQDTFIRYLIERLEGQRPGTEPRPEKVDGWAEELCTVLALMPWRPERGGGQLEALCEALWRAREGCLREERVLSSMLRPNCHALLSLYSSTALRLDRDRLLRQTPGAQVDLSEAERLLLGLCCHSDRRSVWKTIYFECLSSGKHFLEQALVTALDLVKREEFSRLKDLLKGEFQPLSRLLLLLGWSHCQSLASAQTLLHLLHHDQAPANDCVLREFAKVLSSQLGVLEWCAKNNPAIPREALLGQLHTLDSHSALHVLHSLTPLARCEESRVLDLLNTLPKPTTAVLSPPPCVESGELADSPTVQRNLVLYRGFCAMKYALYALCVNAHKYSGCSDCVATNSWGQHPEKCPSQHPEKDPSQHPEKCSSQHPEKDPSQHPEKDPSQHPEKDPSQHPEKDPSQHPEKDPSQHPEKDPSQHPEKDPSQASATSEDCPPWFQHCLFECQMYLEAVPAMYRLELLENIFSLLFLSSADFTLRHNQVPAASTEPTGQPEHTVEGSGAGPESSASLGGRGEEDQSKGNQHQPPGVPSPAPLPRHLDLSHLTAGCRGFLVDLAAMGGFLRLLRESLEGLVVVGQRAGQEEGRALAGEAEVAESLGCSVTAETFGARLQRLSKRTAEAQWRLQIVTSNQARGNPSDGLPQRQASRVVSPTAGLKRSGTGVRRGRRSGRNHSDGPASAEPHDPDVSASASDGGGGEAGRTDWEVCPHGDPHSWVIPAMLSPPDSLLMACIRRENYMEARQVSLMFGLEGSLCCAELVFMERYRQVLEELARVERKMDTRALSSSSSSEGLGASAAPMPSPGRSRLGSSGRSTLQAIESAAAAGMAFYSLSDVADRLLSTPARPVPSLEEGYWLGRCVPDPPGTGLLHPLLEELSPPAMAAFDLACCHCQLWKTSRQLLDTAERRLLSSLEGRGLIMDSKVTHSEGIRGFPAVLQQISKILSHAASSNKGAAKTEAAVEDHAPSSPFGCCIQEVLLSCHPGLSEEGIAARLSLAQRLETTLQTLATATDTAVDVRAGGSLLAALVEQAGLKQSELDSHPVRSSMKQLLCSLDQMCPFEPQNAPCRPDYVRSFLDYVNTLASVLVRSLASGDQGGEVKLGNPLLVLLQAPSQLLSYLLFDRQVSPDRMLALLQQEGIHLSVQQVIVQHCCESLPVWDWSTRSGMEASPGACPASRADPGGPGQGPTRPEGAFGVDSLAALLQYHAHKHMPMLGNAEPTSPAPLSSESESPLEDARPTTPPIIISSSPPSPSRTASYFSPTSSFLLTTSALAFLKSCSPLVATLVCLCASRGGASRMQPSGWLVFRGATRKDNTLDGEQVSREGDVLLREFPILRAYLQVMAQPVLGTPLGAGEESTGTVGGGGLGASLCGKPLAGLLLSGPQEPAAQAVAAEAFQEALASRDLTRALNLLELYGQGCSQEGALRDQLLAWSALEDDDDRTDQLFRVQDPSLRARVALQGLQRWPLGPALDLLEFCLSHSNMEASLRGQLELRKRELDIYQQMLSMQPALPWATWQELKAESERDPESVLSRMLEAREYSLCAQWVVLYPVSDQLRLQLQTEHLLHLLEKGLMDDAFQLLDGLSDLGLEVCEGALDRRPGLAACHFLADYLTLHFQSQMSPARRRHIYNLHLGSKILLTLPPASREDYFSLLSEPLLLLEQLLMNLKVDWAVVAVRTLQNLLLGQEAGFTTQDIDKLLSSYASKALDFPYAASERSRSDSVISLHNHSHYSLISLQDDQSPAQDSCPSTPSRIETPPPAAGSGLLHTSSSSVSLDRGSTGKRAQGPPTPFRPPDKPPGRKDWVPDAQQNVCMVCQRERFTMFNRRHHCRRCGRLVCHACSDHRMAVEGCTEEEPEVRVCDQCHSFYHADSDNELEQAEVAGSPGSAEGELDGMIFIPEIPQRQFHLSTNPAENLQIQTQFYYEQAPSTSLCVAILSLHSDQTACGHQLIGHCRSLSRKLTNPEVDARLLTDVMHQLLFSAKLMFVKVGRSQDLVLCDSYISKVDVLKILVTANYKYIPSLDDILETTAVTRLRNQLLEAEYYQLAVEVSTKSGLDPGGVWQAWGMASLKAGNLLVAREKFSRCLKAPVDKNQISLGPRLLREIISHLESTVRPALAKSSNEDILISLRELEDALCGPGRSFDGPEGGSGRGGVLYQESLYYLSSYGTHLAIISFLMRHDNMKEALQHLLTKRCPEEVFLEGVLQPSLEKGRLGTLQGLLETLDPGLEVCSRYLIASCHLLQRRGHFNTLYQVQQFMMDHVRAAMTCIRFFTHGAVSYVQLGDQQRWLVRAKEHLRTYLQEQQGGRGGTAARKKSSTNPFRKKMSSSDVSRHMNTIELQLEVTRFLHRCEMSSSKHALPSSSSNSPPTLFGPSAMKIDVACKVMLGGKNIEEGFGIAYRVIQDFQLEALVVYVRAGQRLMRQRQYGAVRQLLKCVGESGTGTKNDCDTIVLSCVSIADKGPNDAKELEGLIQETKSTETKIKAYLQVSKLRAAYLLAVKLDVSRAGPLVQEVLLAAEDAGDSVMQDICRQWLSEHQGTDRTTPAGLKKTPPGRPNAR</sequence>
<protein>
    <recommendedName>
        <fullName evidence="1">Zinc finger FYVE domain-containing protein 26</fullName>
    </recommendedName>
</protein>
<feature type="region of interest" description="Disordered" evidence="9">
    <location>
        <begin position="2479"/>
        <end position="2507"/>
    </location>
</feature>
<dbReference type="RefSeq" id="XP_012993029.3">
    <property type="nucleotide sequence ID" value="XM_013137575.4"/>
</dbReference>
<dbReference type="GO" id="GO:0030496">
    <property type="term" value="C:midbody"/>
    <property type="evidence" value="ECO:0007669"/>
    <property type="project" value="TreeGrafter"/>
</dbReference>
<dbReference type="InterPro" id="IPR028730">
    <property type="entry name" value="ZFYVE26"/>
</dbReference>
<feature type="region of interest" description="Disordered" evidence="9">
    <location>
        <begin position="667"/>
        <end position="721"/>
    </location>
</feature>
<comment type="function">
    <text evidence="7">Phosphatidylinositol 3-phosphate-binding protein required for the abscission step in cytokinesis: recruited to the midbody during cytokinesis and acts as a regulator of abscission. May also be required for efficient homologous recombination DNA double-strand break repair.</text>
</comment>
<feature type="region of interest" description="Disordered" evidence="9">
    <location>
        <begin position="810"/>
        <end position="888"/>
    </location>
</feature>
<dbReference type="GO" id="GO:0048599">
    <property type="term" value="P:oocyte development"/>
    <property type="evidence" value="ECO:0007669"/>
    <property type="project" value="Ensembl"/>
</dbReference>
<dbReference type="GO" id="GO:0005813">
    <property type="term" value="C:centrosome"/>
    <property type="evidence" value="ECO:0007669"/>
    <property type="project" value="TreeGrafter"/>
</dbReference>
<feature type="region of interest" description="Disordered" evidence="9">
    <location>
        <begin position="123"/>
        <end position="144"/>
    </location>
</feature>
<dbReference type="Ensembl" id="ENSELUT00000074326.2">
    <property type="protein sequence ID" value="ENSELUP00000056126.2"/>
    <property type="gene ID" value="ENSELUG00000021714.3"/>
</dbReference>
<feature type="compositionally biased region" description="Low complexity" evidence="9">
    <location>
        <begin position="1422"/>
        <end position="1432"/>
    </location>
</feature>
<feature type="compositionally biased region" description="Basic residues" evidence="9">
    <location>
        <begin position="2491"/>
        <end position="2504"/>
    </location>
</feature>